<dbReference type="InterPro" id="IPR041490">
    <property type="entry name" value="KstR2_TetR_C"/>
</dbReference>
<dbReference type="PROSITE" id="PS50977">
    <property type="entry name" value="HTH_TETR_2"/>
    <property type="match status" value="1"/>
</dbReference>
<name>A0ABR6BMN9_9PSEU</name>
<sequence length="210" mass="23380">MADTEARIRAAAIRLWAERGFHGSGIRELAEAAGVSSATLYHYMGTKEDLLAAIMRDGLLRLLELARAAVKPAQGTEERLSALVQLHVLTHAVRPEQTRVVDWEMRSLSTEHAAEIVALRDEYELLWQEAIDEGCRSGLFRPAHPRVARLALLEMCNGVAHWYTPDGPLTLEELALRHTEMALALLGVAVPVGVDVVRRCRDLITLMWTD</sequence>
<protein>
    <submittedName>
        <fullName evidence="4">AcrR family transcriptional regulator</fullName>
    </submittedName>
</protein>
<dbReference type="PANTHER" id="PTHR30055:SF200">
    <property type="entry name" value="HTH-TYPE TRANSCRIPTIONAL REPRESSOR BDCR"/>
    <property type="match status" value="1"/>
</dbReference>
<evidence type="ECO:0000313" key="4">
    <source>
        <dbReference type="EMBL" id="MBA8928160.1"/>
    </source>
</evidence>
<organism evidence="4 5">
    <name type="scientific">Kutzneria viridogrisea</name>
    <dbReference type="NCBI Taxonomy" id="47990"/>
    <lineage>
        <taxon>Bacteria</taxon>
        <taxon>Bacillati</taxon>
        <taxon>Actinomycetota</taxon>
        <taxon>Actinomycetes</taxon>
        <taxon>Pseudonocardiales</taxon>
        <taxon>Pseudonocardiaceae</taxon>
        <taxon>Kutzneria</taxon>
    </lineage>
</organism>
<proteinExistence type="predicted"/>
<gene>
    <name evidence="4" type="ORF">BC739_005377</name>
</gene>
<dbReference type="InterPro" id="IPR050109">
    <property type="entry name" value="HTH-type_TetR-like_transc_reg"/>
</dbReference>
<dbReference type="SUPFAM" id="SSF46689">
    <property type="entry name" value="Homeodomain-like"/>
    <property type="match status" value="1"/>
</dbReference>
<feature type="domain" description="HTH tetR-type" evidence="3">
    <location>
        <begin position="2"/>
        <end position="62"/>
    </location>
</feature>
<dbReference type="Proteomes" id="UP000517916">
    <property type="component" value="Unassembled WGS sequence"/>
</dbReference>
<dbReference type="Pfam" id="PF17932">
    <property type="entry name" value="TetR_C_24"/>
    <property type="match status" value="1"/>
</dbReference>
<dbReference type="EMBL" id="JACJID010000004">
    <property type="protein sequence ID" value="MBA8928160.1"/>
    <property type="molecule type" value="Genomic_DNA"/>
</dbReference>
<dbReference type="RefSeq" id="WP_025356745.1">
    <property type="nucleotide sequence ID" value="NZ_BAAABQ010000030.1"/>
</dbReference>
<keyword evidence="1 2" id="KW-0238">DNA-binding</keyword>
<dbReference type="InterPro" id="IPR001647">
    <property type="entry name" value="HTH_TetR"/>
</dbReference>
<comment type="caution">
    <text evidence="4">The sequence shown here is derived from an EMBL/GenBank/DDBJ whole genome shotgun (WGS) entry which is preliminary data.</text>
</comment>
<evidence type="ECO:0000259" key="3">
    <source>
        <dbReference type="PROSITE" id="PS50977"/>
    </source>
</evidence>
<evidence type="ECO:0000313" key="5">
    <source>
        <dbReference type="Proteomes" id="UP000517916"/>
    </source>
</evidence>
<dbReference type="Pfam" id="PF00440">
    <property type="entry name" value="TetR_N"/>
    <property type="match status" value="1"/>
</dbReference>
<dbReference type="InterPro" id="IPR036271">
    <property type="entry name" value="Tet_transcr_reg_TetR-rel_C_sf"/>
</dbReference>
<dbReference type="Gene3D" id="1.10.357.10">
    <property type="entry name" value="Tetracycline Repressor, domain 2"/>
    <property type="match status" value="1"/>
</dbReference>
<accession>A0ABR6BMN9</accession>
<dbReference type="SUPFAM" id="SSF48498">
    <property type="entry name" value="Tetracyclin repressor-like, C-terminal domain"/>
    <property type="match status" value="1"/>
</dbReference>
<dbReference type="PANTHER" id="PTHR30055">
    <property type="entry name" value="HTH-TYPE TRANSCRIPTIONAL REGULATOR RUTR"/>
    <property type="match status" value="1"/>
</dbReference>
<reference evidence="4 5" key="1">
    <citation type="submission" date="2020-08" db="EMBL/GenBank/DDBJ databases">
        <title>Genomic Encyclopedia of Archaeal and Bacterial Type Strains, Phase II (KMG-II): from individual species to whole genera.</title>
        <authorList>
            <person name="Goeker M."/>
        </authorList>
    </citation>
    <scope>NUCLEOTIDE SEQUENCE [LARGE SCALE GENOMIC DNA]</scope>
    <source>
        <strain evidence="4 5">DSM 43850</strain>
    </source>
</reference>
<feature type="DNA-binding region" description="H-T-H motif" evidence="2">
    <location>
        <begin position="25"/>
        <end position="44"/>
    </location>
</feature>
<dbReference type="PRINTS" id="PR00455">
    <property type="entry name" value="HTHTETR"/>
</dbReference>
<evidence type="ECO:0000256" key="1">
    <source>
        <dbReference type="ARBA" id="ARBA00023125"/>
    </source>
</evidence>
<dbReference type="InterPro" id="IPR009057">
    <property type="entry name" value="Homeodomain-like_sf"/>
</dbReference>
<evidence type="ECO:0000256" key="2">
    <source>
        <dbReference type="PROSITE-ProRule" id="PRU00335"/>
    </source>
</evidence>
<keyword evidence="5" id="KW-1185">Reference proteome</keyword>